<proteinExistence type="inferred from homology"/>
<keyword evidence="2" id="KW-0564">Palmitate</keyword>
<protein>
    <submittedName>
        <fullName evidence="3">Efflux transporter outer membrane subunit</fullName>
    </submittedName>
</protein>
<name>A0ABW4ZBA5_9BACT</name>
<evidence type="ECO:0000313" key="4">
    <source>
        <dbReference type="Proteomes" id="UP001597389"/>
    </source>
</evidence>
<feature type="signal peptide" evidence="2">
    <location>
        <begin position="1"/>
        <end position="20"/>
    </location>
</feature>
<dbReference type="EMBL" id="JBHUJB010000037">
    <property type="protein sequence ID" value="MFD2159137.1"/>
    <property type="molecule type" value="Genomic_DNA"/>
</dbReference>
<organism evidence="3 4">
    <name type="scientific">Rubritalea tangerina</name>
    <dbReference type="NCBI Taxonomy" id="430798"/>
    <lineage>
        <taxon>Bacteria</taxon>
        <taxon>Pseudomonadati</taxon>
        <taxon>Verrucomicrobiota</taxon>
        <taxon>Verrucomicrobiia</taxon>
        <taxon>Verrucomicrobiales</taxon>
        <taxon>Rubritaleaceae</taxon>
        <taxon>Rubritalea</taxon>
    </lineage>
</organism>
<keyword evidence="2" id="KW-1134">Transmembrane beta strand</keyword>
<accession>A0ABW4ZBA5</accession>
<dbReference type="Pfam" id="PF02321">
    <property type="entry name" value="OEP"/>
    <property type="match status" value="2"/>
</dbReference>
<evidence type="ECO:0000256" key="1">
    <source>
        <dbReference type="ARBA" id="ARBA00007613"/>
    </source>
</evidence>
<feature type="chain" id="PRO_5045012203" evidence="2">
    <location>
        <begin position="21"/>
        <end position="470"/>
    </location>
</feature>
<gene>
    <name evidence="3" type="ORF">ACFSW8_09535</name>
</gene>
<dbReference type="PROSITE" id="PS51257">
    <property type="entry name" value="PROKAR_LIPOPROTEIN"/>
    <property type="match status" value="1"/>
</dbReference>
<reference evidence="4" key="1">
    <citation type="journal article" date="2019" name="Int. J. Syst. Evol. Microbiol.">
        <title>The Global Catalogue of Microorganisms (GCM) 10K type strain sequencing project: providing services to taxonomists for standard genome sequencing and annotation.</title>
        <authorList>
            <consortium name="The Broad Institute Genomics Platform"/>
            <consortium name="The Broad Institute Genome Sequencing Center for Infectious Disease"/>
            <person name="Wu L."/>
            <person name="Ma J."/>
        </authorList>
    </citation>
    <scope>NUCLEOTIDE SEQUENCE [LARGE SCALE GENOMIC DNA]</scope>
    <source>
        <strain evidence="4">CCUG 57942</strain>
    </source>
</reference>
<keyword evidence="2" id="KW-0472">Membrane</keyword>
<dbReference type="Proteomes" id="UP001597389">
    <property type="component" value="Unassembled WGS sequence"/>
</dbReference>
<keyword evidence="2" id="KW-0812">Transmembrane</keyword>
<dbReference type="Gene3D" id="2.20.200.10">
    <property type="entry name" value="Outer membrane efflux proteins (OEP)"/>
    <property type="match status" value="1"/>
</dbReference>
<comment type="similarity">
    <text evidence="1 2">Belongs to the outer membrane factor (OMF) (TC 1.B.17) family.</text>
</comment>
<keyword evidence="2" id="KW-0732">Signal</keyword>
<comment type="subcellular location">
    <subcellularLocation>
        <location evidence="2">Cell membrane</location>
        <topology evidence="2">Lipid-anchor</topology>
    </subcellularLocation>
</comment>
<keyword evidence="4" id="KW-1185">Reference proteome</keyword>
<sequence length="470" mass="51215">MPLTRLLLPTCCLIGLTACADLVPTKSTQKAVVNAPSSWKEASKGQHKKISSGWLEEFNSPEMSSLVNEALTNNPNLNASAARLRAAKQGTIGAQAALLPTVTAGAGGSRTRLGNGDNARVYTESYNIRLNASWEPDLWGRLRDLRDASYSGYYADAYEFRGARLSLAANTAKAWCNLITAENQLRLAENILASFNKNNAIVERNYKAGVPGTRALAVQLSRNNVAQAQRSLRSRTQQRDEAARQLEQLLGRYPSASLKGSLKLPKLTKNPPASLPSELLIRRPDLAAAQSRVYQSAMRADAAQKNLLPSIDLTGSLRSSNANIENVFNPHFLAASAAASLTQNIYRGGALKAEAQAALERNKASIYDFSDRAIRAFREVEDALAADRSLAEQEKFLLVEVRQAQLAVKSAEMDYSEGLDNSGILEILESQRRANNSRAQLLALKNRRLQNRIDLHLALGGDYTTPAPKS</sequence>
<evidence type="ECO:0000256" key="2">
    <source>
        <dbReference type="RuleBase" id="RU362097"/>
    </source>
</evidence>
<dbReference type="NCBIfam" id="TIGR01845">
    <property type="entry name" value="outer_NodT"/>
    <property type="match status" value="1"/>
</dbReference>
<dbReference type="PANTHER" id="PTHR30203:SF33">
    <property type="entry name" value="BLR4455 PROTEIN"/>
    <property type="match status" value="1"/>
</dbReference>
<dbReference type="SUPFAM" id="SSF56954">
    <property type="entry name" value="Outer membrane efflux proteins (OEP)"/>
    <property type="match status" value="1"/>
</dbReference>
<dbReference type="InterPro" id="IPR003423">
    <property type="entry name" value="OMP_efflux"/>
</dbReference>
<dbReference type="PANTHER" id="PTHR30203">
    <property type="entry name" value="OUTER MEMBRANE CATION EFFLUX PROTEIN"/>
    <property type="match status" value="1"/>
</dbReference>
<dbReference type="RefSeq" id="WP_377091087.1">
    <property type="nucleotide sequence ID" value="NZ_JBHSJL010000014.1"/>
</dbReference>
<dbReference type="Gene3D" id="1.20.1600.10">
    <property type="entry name" value="Outer membrane efflux proteins (OEP)"/>
    <property type="match status" value="1"/>
</dbReference>
<keyword evidence="2" id="KW-0449">Lipoprotein</keyword>
<dbReference type="InterPro" id="IPR010131">
    <property type="entry name" value="MdtP/NodT-like"/>
</dbReference>
<evidence type="ECO:0000313" key="3">
    <source>
        <dbReference type="EMBL" id="MFD2159137.1"/>
    </source>
</evidence>
<comment type="caution">
    <text evidence="3">The sequence shown here is derived from an EMBL/GenBank/DDBJ whole genome shotgun (WGS) entry which is preliminary data.</text>
</comment>